<dbReference type="OrthoDB" id="7219977at2"/>
<protein>
    <recommendedName>
        <fullName evidence="4">DUF1097 domain-containing protein</fullName>
    </recommendedName>
</protein>
<evidence type="ECO:0000313" key="3">
    <source>
        <dbReference type="Proteomes" id="UP000246077"/>
    </source>
</evidence>
<comment type="caution">
    <text evidence="2">The sequence shown here is derived from an EMBL/GenBank/DDBJ whole genome shotgun (WGS) entry which is preliminary data.</text>
</comment>
<gene>
    <name evidence="2" type="ORF">DKG75_06275</name>
</gene>
<keyword evidence="1" id="KW-0472">Membrane</keyword>
<dbReference type="AlphaFoldDB" id="A0A317E5H8"/>
<accession>A0A317E5H8</accession>
<evidence type="ECO:0008006" key="4">
    <source>
        <dbReference type="Google" id="ProtNLM"/>
    </source>
</evidence>
<organism evidence="2 3">
    <name type="scientific">Zavarzinia compransoris</name>
    <dbReference type="NCBI Taxonomy" id="1264899"/>
    <lineage>
        <taxon>Bacteria</taxon>
        <taxon>Pseudomonadati</taxon>
        <taxon>Pseudomonadota</taxon>
        <taxon>Alphaproteobacteria</taxon>
        <taxon>Rhodospirillales</taxon>
        <taxon>Zavarziniaceae</taxon>
        <taxon>Zavarzinia</taxon>
    </lineage>
</organism>
<keyword evidence="1" id="KW-0812">Transmembrane</keyword>
<feature type="transmembrane region" description="Helical" evidence="1">
    <location>
        <begin position="81"/>
        <end position="104"/>
    </location>
</feature>
<keyword evidence="1" id="KW-1133">Transmembrane helix</keyword>
<name>A0A317E5H8_9PROT</name>
<proteinExistence type="predicted"/>
<reference evidence="3" key="1">
    <citation type="submission" date="2018-05" db="EMBL/GenBank/DDBJ databases">
        <title>Zavarzinia sp. HR-AS.</title>
        <authorList>
            <person name="Lee Y."/>
            <person name="Jeon C.O."/>
        </authorList>
    </citation>
    <scope>NUCLEOTIDE SEQUENCE [LARGE SCALE GENOMIC DNA]</scope>
    <source>
        <strain evidence="3">DSM 1231</strain>
    </source>
</reference>
<evidence type="ECO:0000256" key="1">
    <source>
        <dbReference type="SAM" id="Phobius"/>
    </source>
</evidence>
<sequence length="138" mass="14178">MIALGIVGSLAGSLFLCWLLFSLARFALPLFAGMTVGLWAFDQGTGIVPAFLLGSITGGITLAAGQWLVATVRPNWLQITVALMFAVPAAIAGYSTVYGLSVLIVPSEGWQLACSIMGAAVTGSGAWMQMAGQGQPGK</sequence>
<dbReference type="Proteomes" id="UP000246077">
    <property type="component" value="Unassembled WGS sequence"/>
</dbReference>
<feature type="transmembrane region" description="Helical" evidence="1">
    <location>
        <begin position="110"/>
        <end position="128"/>
    </location>
</feature>
<evidence type="ECO:0000313" key="2">
    <source>
        <dbReference type="EMBL" id="PWR21604.1"/>
    </source>
</evidence>
<keyword evidence="3" id="KW-1185">Reference proteome</keyword>
<dbReference type="EMBL" id="QGLF01000002">
    <property type="protein sequence ID" value="PWR21604.1"/>
    <property type="molecule type" value="Genomic_DNA"/>
</dbReference>
<dbReference type="RefSeq" id="WP_109920249.1">
    <property type="nucleotide sequence ID" value="NZ_QGLF01000002.1"/>
</dbReference>
<feature type="transmembrane region" description="Helical" evidence="1">
    <location>
        <begin position="50"/>
        <end position="69"/>
    </location>
</feature>